<dbReference type="EMBL" id="JAHYIQ010000031">
    <property type="protein sequence ID" value="KAK1120428.1"/>
    <property type="molecule type" value="Genomic_DNA"/>
</dbReference>
<dbReference type="Proteomes" id="UP001177670">
    <property type="component" value="Unassembled WGS sequence"/>
</dbReference>
<dbReference type="AlphaFoldDB" id="A0AA40KHF7"/>
<gene>
    <name evidence="1" type="ORF">K0M31_012408</name>
</gene>
<comment type="caution">
    <text evidence="1">The sequence shown here is derived from an EMBL/GenBank/DDBJ whole genome shotgun (WGS) entry which is preliminary data.</text>
</comment>
<name>A0AA40KHF7_9HYME</name>
<reference evidence="1" key="1">
    <citation type="submission" date="2021-10" db="EMBL/GenBank/DDBJ databases">
        <title>Melipona bicolor Genome sequencing and assembly.</title>
        <authorList>
            <person name="Araujo N.S."/>
            <person name="Arias M.C."/>
        </authorList>
    </citation>
    <scope>NUCLEOTIDE SEQUENCE</scope>
    <source>
        <strain evidence="1">USP_2M_L1-L4_2017</strain>
        <tissue evidence="1">Whole body</tissue>
    </source>
</reference>
<protein>
    <submittedName>
        <fullName evidence="1">Uncharacterized protein</fullName>
    </submittedName>
</protein>
<organism evidence="1 2">
    <name type="scientific">Melipona bicolor</name>
    <dbReference type="NCBI Taxonomy" id="60889"/>
    <lineage>
        <taxon>Eukaryota</taxon>
        <taxon>Metazoa</taxon>
        <taxon>Ecdysozoa</taxon>
        <taxon>Arthropoda</taxon>
        <taxon>Hexapoda</taxon>
        <taxon>Insecta</taxon>
        <taxon>Pterygota</taxon>
        <taxon>Neoptera</taxon>
        <taxon>Endopterygota</taxon>
        <taxon>Hymenoptera</taxon>
        <taxon>Apocrita</taxon>
        <taxon>Aculeata</taxon>
        <taxon>Apoidea</taxon>
        <taxon>Anthophila</taxon>
        <taxon>Apidae</taxon>
        <taxon>Melipona</taxon>
    </lineage>
</organism>
<evidence type="ECO:0000313" key="2">
    <source>
        <dbReference type="Proteomes" id="UP001177670"/>
    </source>
</evidence>
<evidence type="ECO:0000313" key="1">
    <source>
        <dbReference type="EMBL" id="KAK1120428.1"/>
    </source>
</evidence>
<keyword evidence="2" id="KW-1185">Reference proteome</keyword>
<accession>A0AA40KHF7</accession>
<sequence>MIGRDLRRAGLTEAEVKNLYLDERVKRPSILIYTLPLPPPSLPSFYSLFSVKYTTVDNFCSKFLRVERTRDDRSVAFSTCKTIDYVTLDRCPTHSCKEGKTRAWLLARRKLFMHSL</sequence>
<proteinExistence type="predicted"/>